<accession>A0A3S0A998</accession>
<dbReference type="EMBL" id="RXFM01000032">
    <property type="protein sequence ID" value="RST67791.1"/>
    <property type="molecule type" value="Genomic_DNA"/>
</dbReference>
<sequence length="120" mass="14175">MLAFTKLTAQDYTFYGKIERIISKNSFFDIKRTEKDFYFNYGIVTFFTGINKDLSFEVKNFKNNITELILPSGFKLYKNDRYSIITGCDKNFITCTNKFKNSLNFRGEPYIYNALKTNLK</sequence>
<keyword evidence="3" id="KW-1185">Reference proteome</keyword>
<protein>
    <recommendedName>
        <fullName evidence="1">Bacteriophage phiJL001 Gp84 C-terminal domain-containing protein</fullName>
    </recommendedName>
</protein>
<gene>
    <name evidence="2" type="ORF">EIC27_03065</name>
</gene>
<organism evidence="2 3">
    <name type="scientific">Candidatus Aquarickettsia rohweri</name>
    <dbReference type="NCBI Taxonomy" id="2602574"/>
    <lineage>
        <taxon>Bacteria</taxon>
        <taxon>Pseudomonadati</taxon>
        <taxon>Pseudomonadota</taxon>
        <taxon>Alphaproteobacteria</taxon>
        <taxon>Rickettsiales</taxon>
        <taxon>Candidatus Midichloriaceae</taxon>
        <taxon>Candidatus Aquarickettsia</taxon>
    </lineage>
</organism>
<dbReference type="RefSeq" id="WP_126044680.1">
    <property type="nucleotide sequence ID" value="NZ_RXFM01000032.1"/>
</dbReference>
<evidence type="ECO:0000259" key="1">
    <source>
        <dbReference type="Pfam" id="PF09356"/>
    </source>
</evidence>
<evidence type="ECO:0000313" key="2">
    <source>
        <dbReference type="EMBL" id="RST67791.1"/>
    </source>
</evidence>
<dbReference type="AlphaFoldDB" id="A0A3S0A998"/>
<dbReference type="Pfam" id="PF09356">
    <property type="entry name" value="Phage_BR0599"/>
    <property type="match status" value="1"/>
</dbReference>
<name>A0A3S0A998_9RICK</name>
<dbReference type="OrthoDB" id="1633386at2"/>
<reference evidence="3" key="1">
    <citation type="submission" date="2018-11" db="EMBL/GenBank/DDBJ databases">
        <title>Phylogenetic, genomic, and biogeographic characterization of a novel and ubiquitous marine invertebrate-associated Rickettsiales parasite, Candidatus Marinoinvertebrata rohwerii, gen. nov., sp. nov.</title>
        <authorList>
            <person name="Klinges J.G."/>
            <person name="Rosales S.M."/>
            <person name="Mcminds R."/>
            <person name="Shaver E.C."/>
            <person name="Shantz A."/>
            <person name="Peters E.C."/>
            <person name="Burkepile D.E."/>
            <person name="Silliman B.R."/>
            <person name="Vega Thurber R.L."/>
        </authorList>
    </citation>
    <scope>NUCLEOTIDE SEQUENCE [LARGE SCALE GENOMIC DNA]</scope>
    <source>
        <strain evidence="3">a_cerv_44</strain>
    </source>
</reference>
<evidence type="ECO:0000313" key="3">
    <source>
        <dbReference type="Proteomes" id="UP000279470"/>
    </source>
</evidence>
<comment type="caution">
    <text evidence="2">The sequence shown here is derived from an EMBL/GenBank/DDBJ whole genome shotgun (WGS) entry which is preliminary data.</text>
</comment>
<feature type="domain" description="Bacteriophage phiJL001 Gp84 C-terminal" evidence="1">
    <location>
        <begin position="38"/>
        <end position="111"/>
    </location>
</feature>
<dbReference type="InterPro" id="IPR018964">
    <property type="entry name" value="Phage_phiJL001_Gp84_C"/>
</dbReference>
<proteinExistence type="predicted"/>
<dbReference type="Proteomes" id="UP000279470">
    <property type="component" value="Unassembled WGS sequence"/>
</dbReference>